<comment type="caution">
    <text evidence="2">The sequence shown here is derived from an EMBL/GenBank/DDBJ whole genome shotgun (WGS) entry which is preliminary data.</text>
</comment>
<reference evidence="2" key="1">
    <citation type="submission" date="2021-01" db="EMBL/GenBank/DDBJ databases">
        <authorList>
            <consortium name="Genoscope - CEA"/>
            <person name="William W."/>
        </authorList>
    </citation>
    <scope>NUCLEOTIDE SEQUENCE</scope>
</reference>
<evidence type="ECO:0000313" key="3">
    <source>
        <dbReference type="Proteomes" id="UP000683925"/>
    </source>
</evidence>
<evidence type="ECO:0000313" key="2">
    <source>
        <dbReference type="EMBL" id="CAD8137043.1"/>
    </source>
</evidence>
<dbReference type="EMBL" id="CAJJDP010000007">
    <property type="protein sequence ID" value="CAD8137043.1"/>
    <property type="molecule type" value="Genomic_DNA"/>
</dbReference>
<feature type="compositionally biased region" description="Low complexity" evidence="1">
    <location>
        <begin position="424"/>
        <end position="434"/>
    </location>
</feature>
<proteinExistence type="predicted"/>
<feature type="compositionally biased region" description="Polar residues" evidence="1">
    <location>
        <begin position="36"/>
        <end position="56"/>
    </location>
</feature>
<feature type="region of interest" description="Disordered" evidence="1">
    <location>
        <begin position="89"/>
        <end position="124"/>
    </location>
</feature>
<dbReference type="OrthoDB" id="307316at2759"/>
<feature type="compositionally biased region" description="Low complexity" evidence="1">
    <location>
        <begin position="89"/>
        <end position="106"/>
    </location>
</feature>
<gene>
    <name evidence="2" type="ORF">POCTA_138.1.T0080161</name>
</gene>
<feature type="region of interest" description="Disordered" evidence="1">
    <location>
        <begin position="424"/>
        <end position="444"/>
    </location>
</feature>
<name>A0A8S1SAX5_PAROT</name>
<feature type="region of interest" description="Disordered" evidence="1">
    <location>
        <begin position="28"/>
        <end position="66"/>
    </location>
</feature>
<dbReference type="Proteomes" id="UP000683925">
    <property type="component" value="Unassembled WGS sequence"/>
</dbReference>
<feature type="compositionally biased region" description="Polar residues" evidence="1">
    <location>
        <begin position="107"/>
        <end position="124"/>
    </location>
</feature>
<sequence length="725" mass="85741">MEAKNKTKPKSTKQKAKLQQIMSISFENIQKKKNQPENQNAQIQEDQDESAQQFQKISEDEYQNQLDAYYQEQNKRFSFSQPMPDLYQVQQPQQQHQYQQLLNKQQDVPQASPKNKQSQNQNYSHQIYKQQQQQMQQEQNINESHFTNITQQSPVFIPQLPIKQTVQQQLDRSTKKSSHQYEELFQITSQLNDSQDIPQMKKMSIKSEHIKKQSRQNNSNTNNISNILDNFLSHRQKVPDQSGLYQSEQFENTQFQHFGGGQNEQSVIQQQSLLQSIHNETIEIVKDQIQQYHFDDIYQNARNDYSQQKSLVNDKDEEDLDNLLQDLYECTTKQIPKQIIESNPKLVNQQTKEIMNNVFENVPQEKQQQQNAKPVSYLTGSKIISEQKNEDQSPAYKNKLEDEVTKFSTQEQNKKMKVEDYFSNKQQSSSNQQKEQLVKNQQNSNKETFHYQSIQDKLKNSIQTKEAENQNVQQQQSQMSFNTKPFQISSTDRNYKVKQSFGYELTFRQPQKNLLTISQYLFKYSKLIQEPNLKRLSEIKVDTVIDNNKNHQIICEQYDAQQFKDLLKEKDPEFYQLCSTNFILFQQGDSNESNSAWVKCYMLSENLSSYLFSLGFIVDDVNFQGILKETYLYQEKNKKDKYQLDLEAAYYSVFQSFKLIYADFNKLLEVVKFFSDQETNLIEISTAKLVLSKMMNEQQMNNVFKWSDSSVKYDQLFKVLTLLPY</sequence>
<dbReference type="OMA" id="QQYHFDD"/>
<protein>
    <submittedName>
        <fullName evidence="2">Uncharacterized protein</fullName>
    </submittedName>
</protein>
<keyword evidence="3" id="KW-1185">Reference proteome</keyword>
<evidence type="ECO:0000256" key="1">
    <source>
        <dbReference type="SAM" id="MobiDB-lite"/>
    </source>
</evidence>
<accession>A0A8S1SAX5</accession>
<organism evidence="2 3">
    <name type="scientific">Paramecium octaurelia</name>
    <dbReference type="NCBI Taxonomy" id="43137"/>
    <lineage>
        <taxon>Eukaryota</taxon>
        <taxon>Sar</taxon>
        <taxon>Alveolata</taxon>
        <taxon>Ciliophora</taxon>
        <taxon>Intramacronucleata</taxon>
        <taxon>Oligohymenophorea</taxon>
        <taxon>Peniculida</taxon>
        <taxon>Parameciidae</taxon>
        <taxon>Paramecium</taxon>
    </lineage>
</organism>
<dbReference type="AlphaFoldDB" id="A0A8S1SAX5"/>